<dbReference type="GO" id="GO:0140999">
    <property type="term" value="F:histone H3K4 trimethyltransferase activity"/>
    <property type="evidence" value="ECO:0007669"/>
    <property type="project" value="UniProtKB-EC"/>
</dbReference>
<feature type="region of interest" description="Disordered" evidence="15">
    <location>
        <begin position="181"/>
        <end position="251"/>
    </location>
</feature>
<feature type="compositionally biased region" description="Polar residues" evidence="15">
    <location>
        <begin position="848"/>
        <end position="869"/>
    </location>
</feature>
<feature type="compositionally biased region" description="Basic residues" evidence="15">
    <location>
        <begin position="541"/>
        <end position="555"/>
    </location>
</feature>
<evidence type="ECO:0000256" key="3">
    <source>
        <dbReference type="ARBA" id="ARBA00022603"/>
    </source>
</evidence>
<feature type="compositionally biased region" description="Basic and acidic residues" evidence="15">
    <location>
        <begin position="527"/>
        <end position="540"/>
    </location>
</feature>
<dbReference type="Gene3D" id="3.30.70.330">
    <property type="match status" value="1"/>
</dbReference>
<feature type="compositionally biased region" description="Polar residues" evidence="15">
    <location>
        <begin position="639"/>
        <end position="650"/>
    </location>
</feature>
<proteinExistence type="predicted"/>
<feature type="compositionally biased region" description="Basic and acidic residues" evidence="15">
    <location>
        <begin position="340"/>
        <end position="349"/>
    </location>
</feature>
<evidence type="ECO:0000313" key="19">
    <source>
        <dbReference type="EMBL" id="VUZ50063.1"/>
    </source>
</evidence>
<evidence type="ECO:0000313" key="20">
    <source>
        <dbReference type="Proteomes" id="UP000321570"/>
    </source>
</evidence>
<organism evidence="19 20">
    <name type="scientific">Hymenolepis diminuta</name>
    <name type="common">Rat tapeworm</name>
    <dbReference type="NCBI Taxonomy" id="6216"/>
    <lineage>
        <taxon>Eukaryota</taxon>
        <taxon>Metazoa</taxon>
        <taxon>Spiralia</taxon>
        <taxon>Lophotrochozoa</taxon>
        <taxon>Platyhelminthes</taxon>
        <taxon>Cestoda</taxon>
        <taxon>Eucestoda</taxon>
        <taxon>Cyclophyllidea</taxon>
        <taxon>Hymenolepididae</taxon>
        <taxon>Hymenolepis</taxon>
    </lineage>
</organism>
<comment type="catalytic activity">
    <reaction evidence="11">
        <text>L-lysyl(4)-[histone H3] + 3 S-adenosyl-L-methionine = N(6),N(6),N(6)-trimethyl-L-lysyl(4)-[histone H3] + 3 S-adenosyl-L-homocysteine + 3 H(+)</text>
        <dbReference type="Rhea" id="RHEA:60260"/>
        <dbReference type="Rhea" id="RHEA-COMP:15537"/>
        <dbReference type="Rhea" id="RHEA-COMP:15547"/>
        <dbReference type="ChEBI" id="CHEBI:15378"/>
        <dbReference type="ChEBI" id="CHEBI:29969"/>
        <dbReference type="ChEBI" id="CHEBI:57856"/>
        <dbReference type="ChEBI" id="CHEBI:59789"/>
        <dbReference type="ChEBI" id="CHEBI:61961"/>
        <dbReference type="EC" id="2.1.1.354"/>
    </reaction>
</comment>
<feature type="region of interest" description="Disordered" evidence="15">
    <location>
        <begin position="435"/>
        <end position="918"/>
    </location>
</feature>
<evidence type="ECO:0000256" key="10">
    <source>
        <dbReference type="ARBA" id="ARBA00023242"/>
    </source>
</evidence>
<keyword evidence="4" id="KW-0808">Transferase</keyword>
<dbReference type="InterPro" id="IPR012677">
    <property type="entry name" value="Nucleotide-bd_a/b_plait_sf"/>
</dbReference>
<name>A0A564YTN4_HYMDI</name>
<feature type="compositionally biased region" description="Polar residues" evidence="15">
    <location>
        <begin position="1005"/>
        <end position="1031"/>
    </location>
</feature>
<keyword evidence="8" id="KW-0805">Transcription regulation</keyword>
<dbReference type="InterPro" id="IPR044570">
    <property type="entry name" value="Set1-like"/>
</dbReference>
<gene>
    <name evidence="19" type="ORF">WMSIL1_LOCUS9090</name>
</gene>
<feature type="compositionally biased region" description="Low complexity" evidence="15">
    <location>
        <begin position="284"/>
        <end position="313"/>
    </location>
</feature>
<evidence type="ECO:0000256" key="15">
    <source>
        <dbReference type="SAM" id="MobiDB-lite"/>
    </source>
</evidence>
<feature type="compositionally biased region" description="Polar residues" evidence="15">
    <location>
        <begin position="314"/>
        <end position="327"/>
    </location>
</feature>
<keyword evidence="3" id="KW-0489">Methyltransferase</keyword>
<keyword evidence="9" id="KW-0804">Transcription</keyword>
<evidence type="ECO:0000256" key="9">
    <source>
        <dbReference type="ARBA" id="ARBA00023163"/>
    </source>
</evidence>
<dbReference type="PANTHER" id="PTHR45814:SF2">
    <property type="entry name" value="HISTONE-LYSINE N-METHYLTRANSFERASE SETD1"/>
    <property type="match status" value="1"/>
</dbReference>
<evidence type="ECO:0000256" key="6">
    <source>
        <dbReference type="ARBA" id="ARBA00022853"/>
    </source>
</evidence>
<protein>
    <recommendedName>
        <fullName evidence="2">[histone H3]-lysine(4) N-trimethyltransferase</fullName>
        <ecNumber evidence="2">2.1.1.354</ecNumber>
    </recommendedName>
</protein>
<feature type="compositionally biased region" description="Low complexity" evidence="15">
    <location>
        <begin position="328"/>
        <end position="339"/>
    </location>
</feature>
<dbReference type="Proteomes" id="UP000321570">
    <property type="component" value="Unassembled WGS sequence"/>
</dbReference>
<evidence type="ECO:0000259" key="18">
    <source>
        <dbReference type="PROSITE" id="PS50868"/>
    </source>
</evidence>
<feature type="domain" description="RRM" evidence="16">
    <location>
        <begin position="84"/>
        <end position="162"/>
    </location>
</feature>
<feature type="region of interest" description="Disordered" evidence="15">
    <location>
        <begin position="1174"/>
        <end position="1198"/>
    </location>
</feature>
<dbReference type="PROSITE" id="PS50280">
    <property type="entry name" value="SET"/>
    <property type="match status" value="1"/>
</dbReference>
<dbReference type="GO" id="GO:0032259">
    <property type="term" value="P:methylation"/>
    <property type="evidence" value="ECO:0007669"/>
    <property type="project" value="UniProtKB-KW"/>
</dbReference>
<feature type="compositionally biased region" description="Basic residues" evidence="15">
    <location>
        <begin position="615"/>
        <end position="624"/>
    </location>
</feature>
<accession>A0A564YTN4</accession>
<keyword evidence="20" id="KW-1185">Reference proteome</keyword>
<feature type="compositionally biased region" description="Basic and acidic residues" evidence="15">
    <location>
        <begin position="900"/>
        <end position="914"/>
    </location>
</feature>
<feature type="compositionally biased region" description="Basic and acidic residues" evidence="15">
    <location>
        <begin position="668"/>
        <end position="679"/>
    </location>
</feature>
<dbReference type="InterPro" id="IPR003616">
    <property type="entry name" value="Post-SET_dom"/>
</dbReference>
<feature type="domain" description="Post-SET" evidence="18">
    <location>
        <begin position="1532"/>
        <end position="1548"/>
    </location>
</feature>
<dbReference type="InterPro" id="IPR046341">
    <property type="entry name" value="SET_dom_sf"/>
</dbReference>
<dbReference type="EMBL" id="CABIJS010000344">
    <property type="protein sequence ID" value="VUZ50063.1"/>
    <property type="molecule type" value="Genomic_DNA"/>
</dbReference>
<feature type="region of interest" description="Disordered" evidence="15">
    <location>
        <begin position="268"/>
        <end position="349"/>
    </location>
</feature>
<feature type="region of interest" description="Disordered" evidence="15">
    <location>
        <begin position="1005"/>
        <end position="1052"/>
    </location>
</feature>
<dbReference type="GO" id="GO:0048188">
    <property type="term" value="C:Set1C/COMPASS complex"/>
    <property type="evidence" value="ECO:0007669"/>
    <property type="project" value="InterPro"/>
</dbReference>
<dbReference type="Pfam" id="PF00856">
    <property type="entry name" value="SET"/>
    <property type="match status" value="1"/>
</dbReference>
<keyword evidence="7 14" id="KW-0694">RNA-binding</keyword>
<evidence type="ECO:0000259" key="16">
    <source>
        <dbReference type="PROSITE" id="PS50102"/>
    </source>
</evidence>
<dbReference type="PANTHER" id="PTHR45814">
    <property type="entry name" value="HISTONE-LYSINE N-METHYLTRANSFERASE SETD1"/>
    <property type="match status" value="1"/>
</dbReference>
<dbReference type="InterPro" id="IPR000504">
    <property type="entry name" value="RRM_dom"/>
</dbReference>
<dbReference type="GO" id="GO:0003723">
    <property type="term" value="F:RNA binding"/>
    <property type="evidence" value="ECO:0007669"/>
    <property type="project" value="UniProtKB-UniRule"/>
</dbReference>
<evidence type="ECO:0000256" key="13">
    <source>
        <dbReference type="ARBA" id="ARBA00049129"/>
    </source>
</evidence>
<feature type="compositionally biased region" description="Low complexity" evidence="15">
    <location>
        <begin position="625"/>
        <end position="637"/>
    </location>
</feature>
<evidence type="ECO:0000256" key="8">
    <source>
        <dbReference type="ARBA" id="ARBA00023015"/>
    </source>
</evidence>
<reference evidence="19 20" key="1">
    <citation type="submission" date="2019-07" db="EMBL/GenBank/DDBJ databases">
        <authorList>
            <person name="Jastrzebski P J."/>
            <person name="Paukszto L."/>
            <person name="Jastrzebski P J."/>
        </authorList>
    </citation>
    <scope>NUCLEOTIDE SEQUENCE [LARGE SCALE GENOMIC DNA]</scope>
    <source>
        <strain evidence="19 20">WMS-il1</strain>
    </source>
</reference>
<feature type="compositionally biased region" description="Polar residues" evidence="15">
    <location>
        <begin position="775"/>
        <end position="834"/>
    </location>
</feature>
<evidence type="ECO:0000256" key="11">
    <source>
        <dbReference type="ARBA" id="ARBA00047571"/>
    </source>
</evidence>
<dbReference type="PROSITE" id="PS50102">
    <property type="entry name" value="RRM"/>
    <property type="match status" value="1"/>
</dbReference>
<dbReference type="Gene3D" id="2.170.270.10">
    <property type="entry name" value="SET domain"/>
    <property type="match status" value="1"/>
</dbReference>
<dbReference type="InterPro" id="IPR037841">
    <property type="entry name" value="SET_SETD1A/B"/>
</dbReference>
<evidence type="ECO:0000256" key="7">
    <source>
        <dbReference type="ARBA" id="ARBA00022884"/>
    </source>
</evidence>
<feature type="compositionally biased region" description="Low complexity" evidence="15">
    <location>
        <begin position="763"/>
        <end position="774"/>
    </location>
</feature>
<feature type="compositionally biased region" description="Low complexity" evidence="15">
    <location>
        <begin position="502"/>
        <end position="522"/>
    </location>
</feature>
<feature type="compositionally biased region" description="Polar residues" evidence="15">
    <location>
        <begin position="576"/>
        <end position="596"/>
    </location>
</feature>
<dbReference type="InterPro" id="IPR035979">
    <property type="entry name" value="RBD_domain_sf"/>
</dbReference>
<keyword evidence="10" id="KW-0539">Nucleus</keyword>
<dbReference type="SMART" id="SM00508">
    <property type="entry name" value="PostSET"/>
    <property type="match status" value="1"/>
</dbReference>
<evidence type="ECO:0000256" key="12">
    <source>
        <dbReference type="ARBA" id="ARBA00047583"/>
    </source>
</evidence>
<evidence type="ECO:0000259" key="17">
    <source>
        <dbReference type="PROSITE" id="PS50280"/>
    </source>
</evidence>
<dbReference type="SUPFAM" id="SSF82199">
    <property type="entry name" value="SET domain"/>
    <property type="match status" value="1"/>
</dbReference>
<feature type="domain" description="SET" evidence="17">
    <location>
        <begin position="1409"/>
        <end position="1526"/>
    </location>
</feature>
<dbReference type="InterPro" id="IPR001214">
    <property type="entry name" value="SET_dom"/>
</dbReference>
<evidence type="ECO:0000256" key="5">
    <source>
        <dbReference type="ARBA" id="ARBA00022691"/>
    </source>
</evidence>
<dbReference type="SMART" id="SM00360">
    <property type="entry name" value="RRM"/>
    <property type="match status" value="1"/>
</dbReference>
<comment type="subcellular location">
    <subcellularLocation>
        <location evidence="1">Nucleus</location>
    </subcellularLocation>
</comment>
<dbReference type="SUPFAM" id="SSF54928">
    <property type="entry name" value="RNA-binding domain, RBD"/>
    <property type="match status" value="1"/>
</dbReference>
<dbReference type="EC" id="2.1.1.354" evidence="2"/>
<evidence type="ECO:0000256" key="2">
    <source>
        <dbReference type="ARBA" id="ARBA00012182"/>
    </source>
</evidence>
<dbReference type="SMART" id="SM00317">
    <property type="entry name" value="SET"/>
    <property type="match status" value="1"/>
</dbReference>
<comment type="catalytic activity">
    <reaction evidence="12">
        <text>N(6)-methyl-L-lysyl(4)-[histone H3] + S-adenosyl-L-methionine = N(6),N(6)-dimethyl-L-lysyl(4)-[histone H3] + S-adenosyl-L-homocysteine + H(+)</text>
        <dbReference type="Rhea" id="RHEA:60268"/>
        <dbReference type="Rhea" id="RHEA-COMP:15540"/>
        <dbReference type="Rhea" id="RHEA-COMP:15543"/>
        <dbReference type="ChEBI" id="CHEBI:15378"/>
        <dbReference type="ChEBI" id="CHEBI:57856"/>
        <dbReference type="ChEBI" id="CHEBI:59789"/>
        <dbReference type="ChEBI" id="CHEBI:61929"/>
        <dbReference type="ChEBI" id="CHEBI:61976"/>
    </reaction>
</comment>
<feature type="compositionally biased region" description="Basic residues" evidence="15">
    <location>
        <begin position="1189"/>
        <end position="1198"/>
    </location>
</feature>
<evidence type="ECO:0000256" key="4">
    <source>
        <dbReference type="ARBA" id="ARBA00022679"/>
    </source>
</evidence>
<comment type="catalytic activity">
    <reaction evidence="13">
        <text>N(6),N(6)-dimethyl-L-lysyl(4)-[histone H3] + S-adenosyl-L-methionine = N(6),N(6),N(6)-trimethyl-L-lysyl(4)-[histone H3] + S-adenosyl-L-homocysteine + H(+)</text>
        <dbReference type="Rhea" id="RHEA:60272"/>
        <dbReference type="Rhea" id="RHEA-COMP:15537"/>
        <dbReference type="Rhea" id="RHEA-COMP:15540"/>
        <dbReference type="ChEBI" id="CHEBI:15378"/>
        <dbReference type="ChEBI" id="CHEBI:57856"/>
        <dbReference type="ChEBI" id="CHEBI:59789"/>
        <dbReference type="ChEBI" id="CHEBI:61961"/>
        <dbReference type="ChEBI" id="CHEBI:61976"/>
    </reaction>
</comment>
<keyword evidence="6" id="KW-0156">Chromatin regulator</keyword>
<evidence type="ECO:0000256" key="14">
    <source>
        <dbReference type="PROSITE-ProRule" id="PRU00176"/>
    </source>
</evidence>
<dbReference type="PROSITE" id="PS50868">
    <property type="entry name" value="POST_SET"/>
    <property type="match status" value="1"/>
</dbReference>
<evidence type="ECO:0000256" key="1">
    <source>
        <dbReference type="ARBA" id="ARBA00004123"/>
    </source>
</evidence>
<feature type="compositionally biased region" description="Low complexity" evidence="15">
    <location>
        <begin position="693"/>
        <end position="712"/>
    </location>
</feature>
<dbReference type="Pfam" id="PF00076">
    <property type="entry name" value="RRM_1"/>
    <property type="match status" value="1"/>
</dbReference>
<feature type="compositionally biased region" description="Polar residues" evidence="15">
    <location>
        <begin position="435"/>
        <end position="456"/>
    </location>
</feature>
<sequence>MENKGRPSYRAAKLLRDPLLDSSCKTALYRIDGVVQGASHPSHIDVVDPRLAPQLRAYCKNPGLEFEVPNFKYDIYYIGKYPDKEVTFSNLNDNITTKNLHQMCQEFGAIEEAKVYFHPQTQKHMGVGKVVFHLAKSAQLCVEKLNKTSKMGNIMTVELDKFGEKRHPLLFNLFNQLSQNAQSKQHRDNVMNTSSRLEDPSKHSIPSHLLPQPFEVKSSSYQRDSLKDRSCRPILPDLNHHPSLSSSINGISLSKEDPLDVRIRKLLHSSSTPSESPIHHKKSPLLSLIKPKPTPLLQSPSLLPMPTPTSSSTRVISIQDSQSPKVGSSSSRRTLLPLPTEEKAKSEKKTLTPLPSVKQPLLPQVLPTVNFSHVTQLAVETSFQFVTELRNIIRRDLERRLIEGCAFRAFDDWWEAQKRLEHRRNILSRSNLTRSLANRNAQTTSPSSNAQTINRSTKIDPSGDMSFLFQGLRSTLPKIKRKPKPPPIPKEREEVHRKGTVSSSATSTSSSLSRSTSRSQSSRTKRFHSDTRKSRDEIRREGRKKLHGRIHHRRPSPSTSSSASVNRDPSPHSDSTEPTTFASLSSQKKQTNSPPKASTKKRVSSPSSSDSEPHRNRRWVKRRISTSSSSSSRSKSSAPLVNQKSVSSGKLTLPEKSIFSDSSSDLEASQKDDEDKESLKSGPTGRESHTAKSASSSPLESNPSELSHSPSSVRQPESVAKPITVESSDLNSDESDVENVVLAIRLKRREEELHRKRMSAIKSGSRTTSTTAASKHTNGAPQSSGLSNGSLARSHQNQKLQHQESELQALSDFSNGESDSRHSSLATTKTSSRHFIQPNFREDDCDSQRPSQRPQFQFSYQEESASSRGISEVEESLDEGYSLEGVPQSSHQEPVEIDAENQRRQREALSHPDLEGDSCDSIDVVETVERTYRWPGDLMQEHNYFHLPDCGSRIHYRVSKREARRRISLETNFTLASITPTEDEEKKVTPLVLHRVSPKPFLTSSASVQSFHQQQELRTVESGNSVPTASATVRPHGQENKKPPPKRSGVGSRELANLLTSVEVSKPPRFAHSFEERQSEVKFAPRSKEEEEMILSSFLDIGIDTEDVDMFHELYNLIRDDRGSKLLASVVESAHVRYPHKLLDMISKTAWVDHPPSFVPDPPDVKGFIDSQGRLHTDASTAARNKENSRKRRRPARNCQAKRSRLDLLISEPTYTSSISEEDSIPESPSVFGDSIECLNSAMALQRRRLIEHMTSVVHNRAALLGENPFNRGRRKRKSMCDDATMHLGPAAAYPPIHSTGCARTQGYYRLDQSQRFRRSWCVGQSRMAEDGSQRVPLPLTPATIPLNIINAAQDSLAGELTEQGSKAKRNKVTQAREVRSVQRRLLAEFQDIETGDLLKFNHLEFRRKELTFAKSPIHQWGLFALEPISADEMVIEYVGHVVRRCVSELREKQYMQRGIGSSYLFKIDDNLVIDATMYGNNARFINHSCQPNCFAKVITVEGQKKIVIYAKRDIQVLEEITYDYKFPYEDVKVPCQCGAPQCRKFLN</sequence>
<dbReference type="CDD" id="cd19169">
    <property type="entry name" value="SET_SETD1"/>
    <property type="match status" value="1"/>
</dbReference>
<keyword evidence="5" id="KW-0949">S-adenosyl-L-methionine</keyword>